<organism evidence="2 3">
    <name type="scientific">Persephonella hydrogeniphila</name>
    <dbReference type="NCBI Taxonomy" id="198703"/>
    <lineage>
        <taxon>Bacteria</taxon>
        <taxon>Pseudomonadati</taxon>
        <taxon>Aquificota</taxon>
        <taxon>Aquificia</taxon>
        <taxon>Aquificales</taxon>
        <taxon>Hydrogenothermaceae</taxon>
        <taxon>Persephonella</taxon>
    </lineage>
</organism>
<dbReference type="InterPro" id="IPR012902">
    <property type="entry name" value="N_methyl_site"/>
</dbReference>
<dbReference type="Proteomes" id="UP000219036">
    <property type="component" value="Unassembled WGS sequence"/>
</dbReference>
<name>A0A285NRL9_9AQUI</name>
<dbReference type="NCBIfam" id="TIGR02532">
    <property type="entry name" value="IV_pilin_GFxxxE"/>
    <property type="match status" value="1"/>
</dbReference>
<proteinExistence type="predicted"/>
<evidence type="ECO:0000256" key="1">
    <source>
        <dbReference type="SAM" id="Phobius"/>
    </source>
</evidence>
<gene>
    <name evidence="2" type="ORF">SAMN06265182_2082</name>
</gene>
<feature type="transmembrane region" description="Helical" evidence="1">
    <location>
        <begin position="12"/>
        <end position="39"/>
    </location>
</feature>
<keyword evidence="3" id="KW-1185">Reference proteome</keyword>
<dbReference type="Pfam" id="PF07963">
    <property type="entry name" value="N_methyl"/>
    <property type="match status" value="1"/>
</dbReference>
<dbReference type="AlphaFoldDB" id="A0A285NRL9"/>
<protein>
    <submittedName>
        <fullName evidence="2">Prepilin-type N-terminal cleavage/methylation domain-containing protein</fullName>
    </submittedName>
</protein>
<evidence type="ECO:0000313" key="2">
    <source>
        <dbReference type="EMBL" id="SNZ11573.1"/>
    </source>
</evidence>
<dbReference type="EMBL" id="OBEI01000015">
    <property type="protein sequence ID" value="SNZ11573.1"/>
    <property type="molecule type" value="Genomic_DNA"/>
</dbReference>
<dbReference type="RefSeq" id="WP_097001221.1">
    <property type="nucleotide sequence ID" value="NZ_OBEI01000015.1"/>
</dbReference>
<sequence>MAQNVFSNKKGFTLIETLVAMFLFALILIFMLQSFLLAYKLNYLKLIKDEEVKIAQEELERLRNISYSNINNQCIGVCNNFNPATANDQCKIQRQVRNRTVIFGKEISVSETYPYKQVTVTICSEHRDGNGNNISYTTTTIITDKGF</sequence>
<reference evidence="3" key="1">
    <citation type="submission" date="2017-09" db="EMBL/GenBank/DDBJ databases">
        <authorList>
            <person name="Varghese N."/>
            <person name="Submissions S."/>
        </authorList>
    </citation>
    <scope>NUCLEOTIDE SEQUENCE [LARGE SCALE GENOMIC DNA]</scope>
    <source>
        <strain evidence="3">DSM 15103</strain>
    </source>
</reference>
<keyword evidence="1" id="KW-0812">Transmembrane</keyword>
<keyword evidence="1" id="KW-0472">Membrane</keyword>
<dbReference type="OrthoDB" id="14910at2"/>
<accession>A0A285NRL9</accession>
<keyword evidence="1" id="KW-1133">Transmembrane helix</keyword>
<evidence type="ECO:0000313" key="3">
    <source>
        <dbReference type="Proteomes" id="UP000219036"/>
    </source>
</evidence>
<dbReference type="PROSITE" id="PS00409">
    <property type="entry name" value="PROKAR_NTER_METHYL"/>
    <property type="match status" value="1"/>
</dbReference>